<protein>
    <submittedName>
        <fullName evidence="2">Uncharacterized protein</fullName>
    </submittedName>
</protein>
<evidence type="ECO:0000313" key="3">
    <source>
        <dbReference type="Proteomes" id="UP000053424"/>
    </source>
</evidence>
<gene>
    <name evidence="2" type="ORF">M413DRAFT_449682</name>
</gene>
<reference evidence="3" key="2">
    <citation type="submission" date="2015-01" db="EMBL/GenBank/DDBJ databases">
        <title>Evolutionary Origins and Diversification of the Mycorrhizal Mutualists.</title>
        <authorList>
            <consortium name="DOE Joint Genome Institute"/>
            <consortium name="Mycorrhizal Genomics Consortium"/>
            <person name="Kohler A."/>
            <person name="Kuo A."/>
            <person name="Nagy L.G."/>
            <person name="Floudas D."/>
            <person name="Copeland A."/>
            <person name="Barry K.W."/>
            <person name="Cichocki N."/>
            <person name="Veneault-Fourrey C."/>
            <person name="LaButti K."/>
            <person name="Lindquist E.A."/>
            <person name="Lipzen A."/>
            <person name="Lundell T."/>
            <person name="Morin E."/>
            <person name="Murat C."/>
            <person name="Riley R."/>
            <person name="Ohm R."/>
            <person name="Sun H."/>
            <person name="Tunlid A."/>
            <person name="Henrissat B."/>
            <person name="Grigoriev I.V."/>
            <person name="Hibbett D.S."/>
            <person name="Martin F."/>
        </authorList>
    </citation>
    <scope>NUCLEOTIDE SEQUENCE [LARGE SCALE GENOMIC DNA]</scope>
    <source>
        <strain evidence="3">h7</strain>
    </source>
</reference>
<feature type="compositionally biased region" description="Polar residues" evidence="1">
    <location>
        <begin position="31"/>
        <end position="40"/>
    </location>
</feature>
<sequence length="140" mass="14828">MPTQKGKSSNSKAPAPTRKIKRIPLNRPGASGTNLKNTQVSHKRKRVHFDDSNINAEGSKSSSTPTSLPRPPDRTKTQSVRSKPLPPPAPGNVATPCTGKPEISSPMPLHSGTRSSRVSKPAVPPTSPCTVISKFFGSKA</sequence>
<reference evidence="2 3" key="1">
    <citation type="submission" date="2014-04" db="EMBL/GenBank/DDBJ databases">
        <authorList>
            <consortium name="DOE Joint Genome Institute"/>
            <person name="Kuo A."/>
            <person name="Gay G."/>
            <person name="Dore J."/>
            <person name="Kohler A."/>
            <person name="Nagy L.G."/>
            <person name="Floudas D."/>
            <person name="Copeland A."/>
            <person name="Barry K.W."/>
            <person name="Cichocki N."/>
            <person name="Veneault-Fourrey C."/>
            <person name="LaButti K."/>
            <person name="Lindquist E.A."/>
            <person name="Lipzen A."/>
            <person name="Lundell T."/>
            <person name="Morin E."/>
            <person name="Murat C."/>
            <person name="Sun H."/>
            <person name="Tunlid A."/>
            <person name="Henrissat B."/>
            <person name="Grigoriev I.V."/>
            <person name="Hibbett D.S."/>
            <person name="Martin F."/>
            <person name="Nordberg H.P."/>
            <person name="Cantor M.N."/>
            <person name="Hua S.X."/>
        </authorList>
    </citation>
    <scope>NUCLEOTIDE SEQUENCE [LARGE SCALE GENOMIC DNA]</scope>
    <source>
        <strain evidence="3">h7</strain>
    </source>
</reference>
<dbReference type="HOGENOM" id="CLU_1835408_0_0_1"/>
<dbReference type="EMBL" id="KN831818">
    <property type="protein sequence ID" value="KIM35534.1"/>
    <property type="molecule type" value="Genomic_DNA"/>
</dbReference>
<dbReference type="Proteomes" id="UP000053424">
    <property type="component" value="Unassembled WGS sequence"/>
</dbReference>
<keyword evidence="3" id="KW-1185">Reference proteome</keyword>
<name>A0A0C3BTX1_HEBCY</name>
<feature type="compositionally biased region" description="Polar residues" evidence="1">
    <location>
        <begin position="1"/>
        <end position="12"/>
    </location>
</feature>
<evidence type="ECO:0000313" key="2">
    <source>
        <dbReference type="EMBL" id="KIM35534.1"/>
    </source>
</evidence>
<accession>A0A0C3BTX1</accession>
<dbReference type="AlphaFoldDB" id="A0A0C3BTX1"/>
<organism evidence="2 3">
    <name type="scientific">Hebeloma cylindrosporum</name>
    <dbReference type="NCBI Taxonomy" id="76867"/>
    <lineage>
        <taxon>Eukaryota</taxon>
        <taxon>Fungi</taxon>
        <taxon>Dikarya</taxon>
        <taxon>Basidiomycota</taxon>
        <taxon>Agaricomycotina</taxon>
        <taxon>Agaricomycetes</taxon>
        <taxon>Agaricomycetidae</taxon>
        <taxon>Agaricales</taxon>
        <taxon>Agaricineae</taxon>
        <taxon>Hymenogastraceae</taxon>
        <taxon>Hebeloma</taxon>
    </lineage>
</organism>
<feature type="region of interest" description="Disordered" evidence="1">
    <location>
        <begin position="1"/>
        <end position="128"/>
    </location>
</feature>
<proteinExistence type="predicted"/>
<evidence type="ECO:0000256" key="1">
    <source>
        <dbReference type="SAM" id="MobiDB-lite"/>
    </source>
</evidence>